<gene>
    <name evidence="3" type="ORF">BLL52_1102</name>
</gene>
<dbReference type="Pfam" id="PF00106">
    <property type="entry name" value="adh_short"/>
    <property type="match status" value="1"/>
</dbReference>
<dbReference type="RefSeq" id="WP_075585626.1">
    <property type="nucleotide sequence ID" value="NZ_MSYM01000008.1"/>
</dbReference>
<protein>
    <submittedName>
        <fullName evidence="3">Short chain dehydrogenase family protein</fullName>
    </submittedName>
</protein>
<reference evidence="3 4" key="1">
    <citation type="submission" date="2017-01" db="EMBL/GenBank/DDBJ databases">
        <title>Genome sequence of Rhodoferax antarcticus ANT.BR, a psychrophilic purple nonsulfur bacterium from an Antarctic microbial mat.</title>
        <authorList>
            <person name="Baker J."/>
            <person name="Riester C."/>
            <person name="Skinner B."/>
            <person name="Newell A."/>
            <person name="Swingley W."/>
            <person name="Madigan M."/>
            <person name="Jung D."/>
            <person name="Asao M."/>
            <person name="Chen M."/>
            <person name="Loughlin P."/>
            <person name="Pan H."/>
            <person name="Lin S."/>
            <person name="Li N."/>
            <person name="Shaw J."/>
            <person name="Prado M."/>
            <person name="Sherman C."/>
            <person name="Li X."/>
            <person name="Tang J."/>
            <person name="Blankenship R."/>
            <person name="Zhao T."/>
            <person name="Touchman J."/>
            <person name="Sattley M."/>
        </authorList>
    </citation>
    <scope>NUCLEOTIDE SEQUENCE [LARGE SCALE GENOMIC DNA]</scope>
    <source>
        <strain evidence="3 4">ANT.BR</strain>
    </source>
</reference>
<proteinExistence type="inferred from homology"/>
<accession>A0A1Q8YGZ1</accession>
<evidence type="ECO:0000256" key="1">
    <source>
        <dbReference type="ARBA" id="ARBA00006484"/>
    </source>
</evidence>
<dbReference type="InterPro" id="IPR002347">
    <property type="entry name" value="SDR_fam"/>
</dbReference>
<keyword evidence="4" id="KW-1185">Reference proteome</keyword>
<dbReference type="GO" id="GO:0016491">
    <property type="term" value="F:oxidoreductase activity"/>
    <property type="evidence" value="ECO:0007669"/>
    <property type="project" value="UniProtKB-KW"/>
</dbReference>
<dbReference type="Gene3D" id="3.40.50.720">
    <property type="entry name" value="NAD(P)-binding Rossmann-like Domain"/>
    <property type="match status" value="1"/>
</dbReference>
<dbReference type="PANTHER" id="PTHR43086">
    <property type="entry name" value="VERY-LONG-CHAIN 3-OXOOACYL-COA REDUCTASE"/>
    <property type="match status" value="1"/>
</dbReference>
<dbReference type="Proteomes" id="UP000185911">
    <property type="component" value="Unassembled WGS sequence"/>
</dbReference>
<dbReference type="SUPFAM" id="SSF51735">
    <property type="entry name" value="NAD(P)-binding Rossmann-fold domains"/>
    <property type="match status" value="1"/>
</dbReference>
<comment type="similarity">
    <text evidence="1">Belongs to the short-chain dehydrogenases/reductases (SDR) family.</text>
</comment>
<evidence type="ECO:0000256" key="2">
    <source>
        <dbReference type="ARBA" id="ARBA00023002"/>
    </source>
</evidence>
<dbReference type="STRING" id="81479.RA876_00225"/>
<evidence type="ECO:0000313" key="4">
    <source>
        <dbReference type="Proteomes" id="UP000185911"/>
    </source>
</evidence>
<evidence type="ECO:0000313" key="3">
    <source>
        <dbReference type="EMBL" id="OLP07272.1"/>
    </source>
</evidence>
<dbReference type="PRINTS" id="PR00081">
    <property type="entry name" value="GDHRDH"/>
</dbReference>
<dbReference type="AlphaFoldDB" id="A0A1Q8YGZ1"/>
<dbReference type="InterPro" id="IPR036291">
    <property type="entry name" value="NAD(P)-bd_dom_sf"/>
</dbReference>
<keyword evidence="2" id="KW-0560">Oxidoreductase</keyword>
<organism evidence="3 4">
    <name type="scientific">Rhodoferax antarcticus ANT.BR</name>
    <dbReference type="NCBI Taxonomy" id="1111071"/>
    <lineage>
        <taxon>Bacteria</taxon>
        <taxon>Pseudomonadati</taxon>
        <taxon>Pseudomonadota</taxon>
        <taxon>Betaproteobacteria</taxon>
        <taxon>Burkholderiales</taxon>
        <taxon>Comamonadaceae</taxon>
        <taxon>Rhodoferax</taxon>
    </lineage>
</organism>
<dbReference type="PIRSF" id="PIRSF000126">
    <property type="entry name" value="11-beta-HSD1"/>
    <property type="match status" value="1"/>
</dbReference>
<comment type="caution">
    <text evidence="3">The sequence shown here is derived from an EMBL/GenBank/DDBJ whole genome shotgun (WGS) entry which is preliminary data.</text>
</comment>
<sequence length="266" mass="28865">MKLEDFRGDWALVTGASSGIGAEFCRQLASAGVNLVMVARRKPLLDDLSASLTRQFGIKTLVLRIDLSDHGSASLVKAATTQASIRIRVLINNAAFGPWGSFEKTSVQTYERMLQLITATPVSLCHLYLDDLSSFPNSTVINLSSPAALQPVPYKAVYSGAKSCLHNFSLALHGEWQSRGILVQTLLPGPTATELDHIGGAYTSELGEERRPTSEIVTKSLSALHTGAPFVTTNKGTYKQRLFAGIAPHKMIIREVKRMFQAPPGR</sequence>
<dbReference type="PANTHER" id="PTHR43086:SF3">
    <property type="entry name" value="NADP-DEPENDENT 3-HYDROXY ACID DEHYDROGENASE YDFG"/>
    <property type="match status" value="1"/>
</dbReference>
<name>A0A1Q8YGZ1_9BURK</name>
<dbReference type="EMBL" id="MSYM01000008">
    <property type="protein sequence ID" value="OLP07272.1"/>
    <property type="molecule type" value="Genomic_DNA"/>
</dbReference>